<comment type="caution">
    <text evidence="1">The sequence shown here is derived from an EMBL/GenBank/DDBJ whole genome shotgun (WGS) entry which is preliminary data.</text>
</comment>
<dbReference type="Proteomes" id="UP001162992">
    <property type="component" value="Chromosome 5"/>
</dbReference>
<sequence length="185" mass="20777">MASRRRFKQKIATAHKIFKSIQRNMRSAKAYEATEKKDDHRDRERETRKSRLLCYVLSIHDARRRTPAETPSELTLSVALFMQQRGHQAGRQARQSVCTVPGPAPALSLPRKGTTSPARPPSRPRRPGARDRDAGGTGSRLLPRPPLSRAAVAQLYGPSRGQYIRDCRRSVTAKLARTGGRFYCS</sequence>
<gene>
    <name evidence="1" type="ORF">O6H91_05G049500</name>
</gene>
<keyword evidence="2" id="KW-1185">Reference proteome</keyword>
<reference evidence="2" key="1">
    <citation type="journal article" date="2024" name="Proc. Natl. Acad. Sci. U.S.A.">
        <title>Extraordinary preservation of gene collinearity over three hundred million years revealed in homosporous lycophytes.</title>
        <authorList>
            <person name="Li C."/>
            <person name="Wickell D."/>
            <person name="Kuo L.Y."/>
            <person name="Chen X."/>
            <person name="Nie B."/>
            <person name="Liao X."/>
            <person name="Peng D."/>
            <person name="Ji J."/>
            <person name="Jenkins J."/>
            <person name="Williams M."/>
            <person name="Shu S."/>
            <person name="Plott C."/>
            <person name="Barry K."/>
            <person name="Rajasekar S."/>
            <person name="Grimwood J."/>
            <person name="Han X."/>
            <person name="Sun S."/>
            <person name="Hou Z."/>
            <person name="He W."/>
            <person name="Dai G."/>
            <person name="Sun C."/>
            <person name="Schmutz J."/>
            <person name="Leebens-Mack J.H."/>
            <person name="Li F.W."/>
            <person name="Wang L."/>
        </authorList>
    </citation>
    <scope>NUCLEOTIDE SEQUENCE [LARGE SCALE GENOMIC DNA]</scope>
    <source>
        <strain evidence="2">cv. PW_Plant_1</strain>
    </source>
</reference>
<evidence type="ECO:0000313" key="1">
    <source>
        <dbReference type="EMBL" id="KAJ7555669.1"/>
    </source>
</evidence>
<protein>
    <submittedName>
        <fullName evidence="1">Uncharacterized protein</fullName>
    </submittedName>
</protein>
<accession>A0ACC2DNA0</accession>
<dbReference type="EMBL" id="CM055096">
    <property type="protein sequence ID" value="KAJ7555669.1"/>
    <property type="molecule type" value="Genomic_DNA"/>
</dbReference>
<proteinExistence type="predicted"/>
<evidence type="ECO:0000313" key="2">
    <source>
        <dbReference type="Proteomes" id="UP001162992"/>
    </source>
</evidence>
<organism evidence="1 2">
    <name type="scientific">Diphasiastrum complanatum</name>
    <name type="common">Issler's clubmoss</name>
    <name type="synonym">Lycopodium complanatum</name>
    <dbReference type="NCBI Taxonomy" id="34168"/>
    <lineage>
        <taxon>Eukaryota</taxon>
        <taxon>Viridiplantae</taxon>
        <taxon>Streptophyta</taxon>
        <taxon>Embryophyta</taxon>
        <taxon>Tracheophyta</taxon>
        <taxon>Lycopodiopsida</taxon>
        <taxon>Lycopodiales</taxon>
        <taxon>Lycopodiaceae</taxon>
        <taxon>Lycopodioideae</taxon>
        <taxon>Diphasiastrum</taxon>
    </lineage>
</organism>
<name>A0ACC2DNA0_DIPCM</name>